<accession>A0A940P8C9</accession>
<comment type="caution">
    <text evidence="4">The sequence shown here is derived from an EMBL/GenBank/DDBJ whole genome shotgun (WGS) entry which is preliminary data.</text>
</comment>
<keyword evidence="1" id="KW-0472">Membrane</keyword>
<dbReference type="EMBL" id="JAEEGA010000001">
    <property type="protein sequence ID" value="MBP1039423.1"/>
    <property type="molecule type" value="Genomic_DNA"/>
</dbReference>
<dbReference type="NCBIfam" id="NF041738">
    <property type="entry name" value="GG_III-CTERM"/>
    <property type="match status" value="1"/>
</dbReference>
<feature type="transmembrane region" description="Helical" evidence="1">
    <location>
        <begin position="319"/>
        <end position="343"/>
    </location>
</feature>
<name>A0A940P8C9_9ENTE</name>
<evidence type="ECO:0000259" key="2">
    <source>
        <dbReference type="Pfam" id="PF06030"/>
    </source>
</evidence>
<dbReference type="AlphaFoldDB" id="A0A940P8C9"/>
<feature type="domain" description="WxL Interacting Protein host binding" evidence="3">
    <location>
        <begin position="166"/>
        <end position="308"/>
    </location>
</feature>
<keyword evidence="1" id="KW-0812">Transmembrane</keyword>
<evidence type="ECO:0000259" key="3">
    <source>
        <dbReference type="Pfam" id="PF11797"/>
    </source>
</evidence>
<evidence type="ECO:0000313" key="4">
    <source>
        <dbReference type="EMBL" id="MBP1039423.1"/>
    </source>
</evidence>
<dbReference type="InterPro" id="IPR021759">
    <property type="entry name" value="WxLIP_HBD"/>
</dbReference>
<dbReference type="Proteomes" id="UP000674938">
    <property type="component" value="Unassembled WGS sequence"/>
</dbReference>
<gene>
    <name evidence="4" type="ORF">I6N95_00245</name>
</gene>
<dbReference type="RefSeq" id="WP_209524330.1">
    <property type="nucleotide sequence ID" value="NZ_JAEEGA010000001.1"/>
</dbReference>
<evidence type="ECO:0000313" key="5">
    <source>
        <dbReference type="Proteomes" id="UP000674938"/>
    </source>
</evidence>
<reference evidence="4" key="1">
    <citation type="submission" date="2020-12" db="EMBL/GenBank/DDBJ databases">
        <title>Vagococcus allomyrinae sp. nov. and Enterococcus lavae sp. nov., isolated from the larvae of Allomyrina dichotoma.</title>
        <authorList>
            <person name="Lee S.D."/>
        </authorList>
    </citation>
    <scope>NUCLEOTIDE SEQUENCE</scope>
    <source>
        <strain evidence="4">BWB3-3</strain>
    </source>
</reference>
<dbReference type="Pfam" id="PF06030">
    <property type="entry name" value="WxLIP_PGBD"/>
    <property type="match status" value="1"/>
</dbReference>
<organism evidence="4 5">
    <name type="scientific">Vagococcus allomyrinae</name>
    <dbReference type="NCBI Taxonomy" id="2794353"/>
    <lineage>
        <taxon>Bacteria</taxon>
        <taxon>Bacillati</taxon>
        <taxon>Bacillota</taxon>
        <taxon>Bacilli</taxon>
        <taxon>Lactobacillales</taxon>
        <taxon>Enterococcaceae</taxon>
        <taxon>Vagococcus</taxon>
    </lineage>
</organism>
<dbReference type="InterPro" id="IPR010317">
    <property type="entry name" value="WxLIP_PGBD"/>
</dbReference>
<sequence length="365" mass="39932">MNNKLIKLIMSIILFLSIGLGVSGIAFADSTPLSVKAILPENQFDKSVSYYNLMMKAGATQEIELQLFNSSEVETVAEVTLTAATTNDNGLIDYNLPDKDIDASLLYPFNKIASTPKEVTIPAKSDVITKIKIEMPVVEYDGMILGGINVKSKKQESEESEKKSGGMKIENEMSYAIGVVLRENENSVMTDMLLDRVYASAVMGTNTTKATLQNPTSAVMEEVAIEGKVYKKGSDTVLFETKKEGYRMAPNSSFDFGIGLGNKPYVTGDYVMKITATSDPKDSKDGEKQTWNLEKEFHVSAAEAKALNDASAVELEKDYLGYIIIGGISAAVLVAGIITVVMVRNKKKQEALRVAKKRKRKSSKR</sequence>
<keyword evidence="5" id="KW-1185">Reference proteome</keyword>
<proteinExistence type="predicted"/>
<evidence type="ECO:0000256" key="1">
    <source>
        <dbReference type="SAM" id="Phobius"/>
    </source>
</evidence>
<keyword evidence="1" id="KW-1133">Transmembrane helix</keyword>
<protein>
    <submittedName>
        <fullName evidence="4">DUF916 and DUF3324 domain-containing protein</fullName>
    </submittedName>
</protein>
<feature type="domain" description="WxL Interacting Protein peptidoglycan binding" evidence="2">
    <location>
        <begin position="34"/>
        <end position="151"/>
    </location>
</feature>
<dbReference type="Pfam" id="PF11797">
    <property type="entry name" value="WxLIP_HBD"/>
    <property type="match status" value="1"/>
</dbReference>